<evidence type="ECO:0000313" key="4">
    <source>
        <dbReference type="Proteomes" id="UP000307749"/>
    </source>
</evidence>
<dbReference type="GO" id="GO:0004175">
    <property type="term" value="F:endopeptidase activity"/>
    <property type="evidence" value="ECO:0007669"/>
    <property type="project" value="UniProtKB-ARBA"/>
</dbReference>
<feature type="transmembrane region" description="Helical" evidence="1">
    <location>
        <begin position="261"/>
        <end position="284"/>
    </location>
</feature>
<name>A0A4V3UTD9_9GAMM</name>
<feature type="non-terminal residue" evidence="3">
    <location>
        <position position="1"/>
    </location>
</feature>
<dbReference type="Pfam" id="PF02517">
    <property type="entry name" value="Rce1-like"/>
    <property type="match status" value="1"/>
</dbReference>
<dbReference type="AlphaFoldDB" id="A0A4V3UTD9"/>
<evidence type="ECO:0000256" key="1">
    <source>
        <dbReference type="SAM" id="Phobius"/>
    </source>
</evidence>
<feature type="transmembrane region" description="Helical" evidence="1">
    <location>
        <begin position="239"/>
        <end position="255"/>
    </location>
</feature>
<evidence type="ECO:0000313" key="3">
    <source>
        <dbReference type="EMBL" id="THD10311.1"/>
    </source>
</evidence>
<dbReference type="GO" id="GO:0080120">
    <property type="term" value="P:CAAX-box protein maturation"/>
    <property type="evidence" value="ECO:0007669"/>
    <property type="project" value="UniProtKB-ARBA"/>
</dbReference>
<dbReference type="RefSeq" id="WP_136256436.1">
    <property type="nucleotide sequence ID" value="NZ_MWQO01000030.1"/>
</dbReference>
<keyword evidence="1" id="KW-0812">Transmembrane</keyword>
<evidence type="ECO:0000259" key="2">
    <source>
        <dbReference type="Pfam" id="PF02517"/>
    </source>
</evidence>
<organism evidence="3 4">
    <name type="scientific">Metallibacterium scheffleri</name>
    <dbReference type="NCBI Taxonomy" id="993689"/>
    <lineage>
        <taxon>Bacteria</taxon>
        <taxon>Pseudomonadati</taxon>
        <taxon>Pseudomonadota</taxon>
        <taxon>Gammaproteobacteria</taxon>
        <taxon>Lysobacterales</taxon>
        <taxon>Rhodanobacteraceae</taxon>
        <taxon>Metallibacterium</taxon>
    </lineage>
</organism>
<dbReference type="STRING" id="993689.GCA_002077135_02176"/>
<feature type="transmembrane region" description="Helical" evidence="1">
    <location>
        <begin position="98"/>
        <end position="118"/>
    </location>
</feature>
<sequence>NSQPLSPQAPQTWAHWRAQSPPRAGVPVVWLSATYSPYLLAQRDALWQRDPAAIALPVGAPARAGAARCVLPWDWIAIAACALLMLGLLRWPPHAPRLRALGEALLALLPVLLIAFGVGDSQRPDARSGALILLALGFALLLSVRRTPLLAPWHWLAPWRQWALPLLPVLAALLLWLAQPVMVPGMASFVGYLPWAALQQYLLLVIVARRLDYALAWRPLAVLLAALLFALAHTPNTPLMLLAFAAGLLWTGWFLRRGALLPVIVAHALGATLLLGIASNAGWLRSLAIGGRYLGWGG</sequence>
<proteinExistence type="predicted"/>
<feature type="transmembrane region" description="Helical" evidence="1">
    <location>
        <begin position="73"/>
        <end position="92"/>
    </location>
</feature>
<dbReference type="InterPro" id="IPR003675">
    <property type="entry name" value="Rce1/LyrA-like_dom"/>
</dbReference>
<comment type="caution">
    <text evidence="3">The sequence shown here is derived from an EMBL/GenBank/DDBJ whole genome shotgun (WGS) entry which is preliminary data.</text>
</comment>
<gene>
    <name evidence="3" type="ORF">B1806_09150</name>
</gene>
<keyword evidence="4" id="KW-1185">Reference proteome</keyword>
<feature type="transmembrane region" description="Helical" evidence="1">
    <location>
        <begin position="214"/>
        <end position="232"/>
    </location>
</feature>
<feature type="domain" description="CAAX prenyl protease 2/Lysostaphin resistance protein A-like" evidence="2">
    <location>
        <begin position="207"/>
        <end position="269"/>
    </location>
</feature>
<feature type="transmembrane region" description="Helical" evidence="1">
    <location>
        <begin position="130"/>
        <end position="147"/>
    </location>
</feature>
<dbReference type="EMBL" id="MWQO01000030">
    <property type="protein sequence ID" value="THD10311.1"/>
    <property type="molecule type" value="Genomic_DNA"/>
</dbReference>
<reference evidence="3 4" key="1">
    <citation type="submission" date="2017-02" db="EMBL/GenBank/DDBJ databases">
        <title>Whole genome sequencing of Metallibacterium scheffleri DSM 24874 (T).</title>
        <authorList>
            <person name="Kumar S."/>
            <person name="Patil P."/>
            <person name="Patil P.B."/>
        </authorList>
    </citation>
    <scope>NUCLEOTIDE SEQUENCE [LARGE SCALE GENOMIC DNA]</scope>
    <source>
        <strain evidence="3 4">DSM 24874</strain>
    </source>
</reference>
<protein>
    <recommendedName>
        <fullName evidence="2">CAAX prenyl protease 2/Lysostaphin resistance protein A-like domain-containing protein</fullName>
    </recommendedName>
</protein>
<feature type="transmembrane region" description="Helical" evidence="1">
    <location>
        <begin position="159"/>
        <end position="177"/>
    </location>
</feature>
<keyword evidence="1" id="KW-0472">Membrane</keyword>
<feature type="transmembrane region" description="Helical" evidence="1">
    <location>
        <begin position="189"/>
        <end position="208"/>
    </location>
</feature>
<accession>A0A4V3UTD9</accession>
<keyword evidence="1" id="KW-1133">Transmembrane helix</keyword>
<dbReference type="Proteomes" id="UP000307749">
    <property type="component" value="Unassembled WGS sequence"/>
</dbReference>